<accession>A0A0F8Z3A8</accession>
<proteinExistence type="predicted"/>
<evidence type="ECO:0000313" key="1">
    <source>
        <dbReference type="EMBL" id="KKK88247.1"/>
    </source>
</evidence>
<comment type="caution">
    <text evidence="1">The sequence shown here is derived from an EMBL/GenBank/DDBJ whole genome shotgun (WGS) entry which is preliminary data.</text>
</comment>
<reference evidence="1" key="1">
    <citation type="journal article" date="2015" name="Nature">
        <title>Complex archaea that bridge the gap between prokaryotes and eukaryotes.</title>
        <authorList>
            <person name="Spang A."/>
            <person name="Saw J.H."/>
            <person name="Jorgensen S.L."/>
            <person name="Zaremba-Niedzwiedzka K."/>
            <person name="Martijn J."/>
            <person name="Lind A.E."/>
            <person name="van Eijk R."/>
            <person name="Schleper C."/>
            <person name="Guy L."/>
            <person name="Ettema T.J."/>
        </authorList>
    </citation>
    <scope>NUCLEOTIDE SEQUENCE</scope>
</reference>
<dbReference type="AlphaFoldDB" id="A0A0F8Z3A8"/>
<sequence length="84" mass="9679">MVATITERWYWFSFSFKGEHQGSCNVRADTPEAALQRTTDLGIQPKHDDVLCFEIPYAEITADKLLTKQELKALNYQNIRSLKS</sequence>
<dbReference type="EMBL" id="LAZR01050042">
    <property type="protein sequence ID" value="KKK88247.1"/>
    <property type="molecule type" value="Genomic_DNA"/>
</dbReference>
<organism evidence="1">
    <name type="scientific">marine sediment metagenome</name>
    <dbReference type="NCBI Taxonomy" id="412755"/>
    <lineage>
        <taxon>unclassified sequences</taxon>
        <taxon>metagenomes</taxon>
        <taxon>ecological metagenomes</taxon>
    </lineage>
</organism>
<name>A0A0F8Z3A8_9ZZZZ</name>
<gene>
    <name evidence="1" type="ORF">LCGC14_2745100</name>
</gene>
<protein>
    <submittedName>
        <fullName evidence="1">Uncharacterized protein</fullName>
    </submittedName>
</protein>